<gene>
    <name evidence="5" type="ORF">GYMLUDRAFT_248066</name>
</gene>
<feature type="domain" description="Heparinase II/III-like C-terminal" evidence="4">
    <location>
        <begin position="530"/>
        <end position="705"/>
    </location>
</feature>
<proteinExistence type="predicted"/>
<evidence type="ECO:0000256" key="3">
    <source>
        <dbReference type="SAM" id="Phobius"/>
    </source>
</evidence>
<dbReference type="EMBL" id="KN834800">
    <property type="protein sequence ID" value="KIK56064.1"/>
    <property type="molecule type" value="Genomic_DNA"/>
</dbReference>
<dbReference type="Proteomes" id="UP000053593">
    <property type="component" value="Unassembled WGS sequence"/>
</dbReference>
<dbReference type="Gene3D" id="1.50.10.100">
    <property type="entry name" value="Chondroitin AC/alginate lyase"/>
    <property type="match status" value="1"/>
</dbReference>
<feature type="transmembrane region" description="Helical" evidence="3">
    <location>
        <begin position="48"/>
        <end position="69"/>
    </location>
</feature>
<dbReference type="Pfam" id="PF07940">
    <property type="entry name" value="Hepar_II_III_C"/>
    <property type="match status" value="1"/>
</dbReference>
<accession>A0A0D0C137</accession>
<feature type="region of interest" description="Disordered" evidence="2">
    <location>
        <begin position="1"/>
        <end position="20"/>
    </location>
</feature>
<dbReference type="InterPro" id="IPR008929">
    <property type="entry name" value="Chondroitin_lyas"/>
</dbReference>
<name>A0A0D0C137_9AGAR</name>
<sequence length="783" mass="85944">MSYHQANNTSTQNLHSPYGASDPYYNQSTGYLSPAMEEKRRTRGVSNWIKFGVPVAILVIIGVVVGAVVGTRHSKDSTSPEAKASASAAASSASVNSALNALATGKFATATNSLYMMPIYPQVTDTSVFVSPTFASTAKASLTWPSETFTPAAPAATSVRPDRPRLIAPQYKWSVLADHISNDPYLSYWNESIFGNATTWFNADPIPYVYDGGNGILDPARQFKQRAKAFSYAYRMTNNTKWADRLFTEIKNVAGNNTGGWGPDGDKWNSNHFLDTAELSAGFGIAYDWVYDAWTDEQKAAIRQSLIQYGLSFGVQAYTNSSSFIGWWRTNTTGNWNCVCNGGLTLASLAILGDDTTGTAEQLLGLTVNNALNNCAGGPTSDGTWSETQDYWYFGTTGYAEMTSALITATGSDYGMLNDAYKLAGYSHMYGQGQTQMFAVGDTGPNKFSSTANSIFFFASQFNEPVLALYQRDQYDAPDPWSMFWYDASVQGAFWDGLPLDRSFDNEIDQWVSMRNTWTDMNGTFIGMKAGMNQGRQTHNDLDCGDFVFHAMGHTFAGELGDGNYNALDYFSNDTQESARWTYYRKMTEGQNTILVNKQNQDVLARPVILGYDSTNDTQGSSSDFNVSSGSTAYWYANITSAYFDTSSLLRGVRYINDRTQMLVQDEITTSQSFQWRMHTNATVDIASDGKSATLTIDGDEVIVSILSPSNAQFTKSDAIRFSSDPTPPEPDQPNPGVTVLIIEMDAGTYNLQVLFSPQWQNGPSSVTPPSVDLANWSLTSHN</sequence>
<comment type="subcellular location">
    <subcellularLocation>
        <location evidence="1">Cell envelope</location>
    </subcellularLocation>
</comment>
<organism evidence="5 6">
    <name type="scientific">Collybiopsis luxurians FD-317 M1</name>
    <dbReference type="NCBI Taxonomy" id="944289"/>
    <lineage>
        <taxon>Eukaryota</taxon>
        <taxon>Fungi</taxon>
        <taxon>Dikarya</taxon>
        <taxon>Basidiomycota</taxon>
        <taxon>Agaricomycotina</taxon>
        <taxon>Agaricomycetes</taxon>
        <taxon>Agaricomycetidae</taxon>
        <taxon>Agaricales</taxon>
        <taxon>Marasmiineae</taxon>
        <taxon>Omphalotaceae</taxon>
        <taxon>Collybiopsis</taxon>
        <taxon>Collybiopsis luxurians</taxon>
    </lineage>
</organism>
<reference evidence="5 6" key="1">
    <citation type="submission" date="2014-04" db="EMBL/GenBank/DDBJ databases">
        <title>Evolutionary Origins and Diversification of the Mycorrhizal Mutualists.</title>
        <authorList>
            <consortium name="DOE Joint Genome Institute"/>
            <consortium name="Mycorrhizal Genomics Consortium"/>
            <person name="Kohler A."/>
            <person name="Kuo A."/>
            <person name="Nagy L.G."/>
            <person name="Floudas D."/>
            <person name="Copeland A."/>
            <person name="Barry K.W."/>
            <person name="Cichocki N."/>
            <person name="Veneault-Fourrey C."/>
            <person name="LaButti K."/>
            <person name="Lindquist E.A."/>
            <person name="Lipzen A."/>
            <person name="Lundell T."/>
            <person name="Morin E."/>
            <person name="Murat C."/>
            <person name="Riley R."/>
            <person name="Ohm R."/>
            <person name="Sun H."/>
            <person name="Tunlid A."/>
            <person name="Henrissat B."/>
            <person name="Grigoriev I.V."/>
            <person name="Hibbett D.S."/>
            <person name="Martin F."/>
        </authorList>
    </citation>
    <scope>NUCLEOTIDE SEQUENCE [LARGE SCALE GENOMIC DNA]</scope>
    <source>
        <strain evidence="5 6">FD-317 M1</strain>
    </source>
</reference>
<dbReference type="PANTHER" id="PTHR38045">
    <property type="entry name" value="CHROMOSOME 1, WHOLE GENOME SHOTGUN SEQUENCE"/>
    <property type="match status" value="1"/>
</dbReference>
<dbReference type="PANTHER" id="PTHR38045:SF1">
    <property type="entry name" value="HEPARINASE II_III-LIKE PROTEIN"/>
    <property type="match status" value="1"/>
</dbReference>
<dbReference type="GO" id="GO:0016829">
    <property type="term" value="F:lyase activity"/>
    <property type="evidence" value="ECO:0007669"/>
    <property type="project" value="InterPro"/>
</dbReference>
<protein>
    <recommendedName>
        <fullName evidence="4">Heparinase II/III-like C-terminal domain-containing protein</fullName>
    </recommendedName>
</protein>
<evidence type="ECO:0000313" key="5">
    <source>
        <dbReference type="EMBL" id="KIK56064.1"/>
    </source>
</evidence>
<dbReference type="HOGENOM" id="CLU_008982_1_0_1"/>
<keyword evidence="6" id="KW-1185">Reference proteome</keyword>
<keyword evidence="3" id="KW-0812">Transmembrane</keyword>
<dbReference type="OrthoDB" id="3476529at2759"/>
<evidence type="ECO:0000259" key="4">
    <source>
        <dbReference type="Pfam" id="PF07940"/>
    </source>
</evidence>
<keyword evidence="3" id="KW-0472">Membrane</keyword>
<feature type="compositionally biased region" description="Polar residues" evidence="2">
    <location>
        <begin position="1"/>
        <end position="15"/>
    </location>
</feature>
<evidence type="ECO:0000256" key="1">
    <source>
        <dbReference type="ARBA" id="ARBA00004196"/>
    </source>
</evidence>
<dbReference type="Gene3D" id="2.70.98.70">
    <property type="match status" value="1"/>
</dbReference>
<evidence type="ECO:0000256" key="2">
    <source>
        <dbReference type="SAM" id="MobiDB-lite"/>
    </source>
</evidence>
<keyword evidence="3" id="KW-1133">Transmembrane helix</keyword>
<dbReference type="AlphaFoldDB" id="A0A0D0C137"/>
<dbReference type="SUPFAM" id="SSF48230">
    <property type="entry name" value="Chondroitin AC/alginate lyase"/>
    <property type="match status" value="1"/>
</dbReference>
<evidence type="ECO:0000313" key="6">
    <source>
        <dbReference type="Proteomes" id="UP000053593"/>
    </source>
</evidence>
<dbReference type="InterPro" id="IPR012480">
    <property type="entry name" value="Hepar_II_III_C"/>
</dbReference>